<dbReference type="AlphaFoldDB" id="A0A942A1M5"/>
<reference evidence="2" key="1">
    <citation type="journal article" date="2021" name="ISME J.">
        <title>Fine-scale metabolic discontinuity in a stratified prokaryote microbiome of a Red Sea deep halocline.</title>
        <authorList>
            <person name="Michoud G."/>
            <person name="Ngugi D.K."/>
            <person name="Barozzi A."/>
            <person name="Merlino G."/>
            <person name="Calleja M.L."/>
            <person name="Delgado-Huertas A."/>
            <person name="Moran X.A.G."/>
            <person name="Daffonchio D."/>
        </authorList>
    </citation>
    <scope>NUCLEOTIDE SEQUENCE</scope>
    <source>
        <strain evidence="2">SuakinDeep_MAG55_1</strain>
    </source>
</reference>
<dbReference type="InterPro" id="IPR013321">
    <property type="entry name" value="Arc_rbn_hlx_hlx"/>
</dbReference>
<accession>A0A942A1M5</accession>
<comment type="caution">
    <text evidence="2">The sequence shown here is derived from an EMBL/GenBank/DDBJ whole genome shotgun (WGS) entry which is preliminary data.</text>
</comment>
<dbReference type="InterPro" id="IPR010985">
    <property type="entry name" value="Ribbon_hlx_hlx"/>
</dbReference>
<dbReference type="Gene3D" id="1.10.1220.10">
    <property type="entry name" value="Met repressor-like"/>
    <property type="match status" value="1"/>
</dbReference>
<evidence type="ECO:0000313" key="3">
    <source>
        <dbReference type="Proteomes" id="UP000722750"/>
    </source>
</evidence>
<dbReference type="GO" id="GO:0006355">
    <property type="term" value="P:regulation of DNA-templated transcription"/>
    <property type="evidence" value="ECO:0007669"/>
    <property type="project" value="InterPro"/>
</dbReference>
<sequence>MKTAISMPDDLFKDIDKISKKLNRSRSHILASAAREYIEKLKNKNIYEAINKAYSEKETEKETALREKHKKHYARMLKAEKW</sequence>
<dbReference type="InterPro" id="IPR002145">
    <property type="entry name" value="CopG"/>
</dbReference>
<protein>
    <recommendedName>
        <fullName evidence="1">Ribbon-helix-helix protein CopG domain-containing protein</fullName>
    </recommendedName>
</protein>
<evidence type="ECO:0000313" key="2">
    <source>
        <dbReference type="EMBL" id="MBS1258900.1"/>
    </source>
</evidence>
<feature type="domain" description="Ribbon-helix-helix protein CopG" evidence="1">
    <location>
        <begin position="3"/>
        <end position="40"/>
    </location>
</feature>
<organism evidence="2 3">
    <name type="scientific">Candidatus Scalindua arabica</name>
    <dbReference type="NCBI Taxonomy" id="1127984"/>
    <lineage>
        <taxon>Bacteria</taxon>
        <taxon>Pseudomonadati</taxon>
        <taxon>Planctomycetota</taxon>
        <taxon>Candidatus Brocadiia</taxon>
        <taxon>Candidatus Brocadiales</taxon>
        <taxon>Candidatus Scalinduaceae</taxon>
        <taxon>Candidatus Scalindua</taxon>
    </lineage>
</organism>
<dbReference type="Pfam" id="PF01402">
    <property type="entry name" value="RHH_1"/>
    <property type="match status" value="1"/>
</dbReference>
<proteinExistence type="predicted"/>
<dbReference type="SUPFAM" id="SSF47598">
    <property type="entry name" value="Ribbon-helix-helix"/>
    <property type="match status" value="1"/>
</dbReference>
<dbReference type="CDD" id="cd22231">
    <property type="entry name" value="RHH_NikR_HicB-like"/>
    <property type="match status" value="1"/>
</dbReference>
<gene>
    <name evidence="2" type="ORF">MAG551_01964</name>
</gene>
<dbReference type="EMBL" id="JAANXD010000076">
    <property type="protein sequence ID" value="MBS1258900.1"/>
    <property type="molecule type" value="Genomic_DNA"/>
</dbReference>
<dbReference type="Proteomes" id="UP000722750">
    <property type="component" value="Unassembled WGS sequence"/>
</dbReference>
<name>A0A942A1M5_9BACT</name>
<evidence type="ECO:0000259" key="1">
    <source>
        <dbReference type="Pfam" id="PF01402"/>
    </source>
</evidence>